<gene>
    <name evidence="4" type="primary">CSON014509</name>
</gene>
<feature type="domain" description="HSac2" evidence="3">
    <location>
        <begin position="637"/>
        <end position="803"/>
    </location>
</feature>
<feature type="compositionally biased region" description="Polar residues" evidence="1">
    <location>
        <begin position="997"/>
        <end position="1008"/>
    </location>
</feature>
<dbReference type="GO" id="GO:2001135">
    <property type="term" value="P:regulation of endocytic recycling"/>
    <property type="evidence" value="ECO:0007669"/>
    <property type="project" value="TreeGrafter"/>
</dbReference>
<feature type="compositionally biased region" description="Polar residues" evidence="1">
    <location>
        <begin position="971"/>
        <end position="990"/>
    </location>
</feature>
<reference evidence="4" key="1">
    <citation type="submission" date="2018-07" db="EMBL/GenBank/DDBJ databases">
        <authorList>
            <person name="Quirk P.G."/>
            <person name="Krulwich T.A."/>
        </authorList>
    </citation>
    <scope>NUCLEOTIDE SEQUENCE</scope>
</reference>
<sequence>MEVLQTDSHFIFILNGKTLWWNRQTYEFTCKNGWDLSGVTGDIECLGVTNGIIGMIQLTGVYEPHLLLIRDVIEVGMLYTPHLVYKIKSICTLGASEGLDVPLNPCSKHKPGTASANSSPAKGKKLFEGNPLVGKTLGAIKSGAKTAASLATNQVKSSVGIKDPNRVEKKVTEELHRLFDDTDSFYYSLEGDITNNLQRQNSEKHDDRFYWNKHMLKEIIELNDKAWVLPVIQGYIKIEQCVIDGENYTLAICSRRSRYRAGTRYKRRGVDQDGNVANYVETEQILSLRHHQLSFTQVRGSVPVFWSQPGYKYRPPPRLDKDENETKTAFKKHFDNELSLYESICIINLTEQAGKEKVIADAFARNIVHYDSEKLIYVSFDFHSYCRGMRFENVATLIEAVAPQAISMGFHWRDAKGVICNQKAVFRVNCMDCLDRTNVVQTALGKMMLEMQLVKLGLNAPESMMPDKMKGPFMALWANNGDIISRQYAGTNALKGDYTRTGERKVSGMLKDGMNSANRFIIQNFHDTLRQNVIDLMQGKFIDASPVQWDIDVLETTLKIAVTHVGSPPKGYFPRGAMAAEESLMEDLIMHGTHYYLAHIKDKYRQATIDLICGNDVSPEMFTALGGKDNEDETDALEGAEHARILVEDCRRLLVGNTQLPIGAWGLIDADPTTGDLSETEVDTILLLTSDTYITAEYDSNLDKIVRFEEVPLENVNLIEFGTYQPAKLFPGSQSSFLCIRINYSVNGTEGFFHMFRSPNIRFFNNVAVVIKKSEEIHESLNSIVEFFRIALDSLGKKDVRVISGPLARKKNKMVSLGVPSGMPRNLSESQLVQVGSKAFSSVAGQFSKLGQKLGKSSAKPLFHIGKTEDGKRPDEASDGSDDGHISDAEEAESIVKDSDFLPSVGIVMATGNDSSSPNETPVATMKALSSDVHTMSISSVTDVKTPIRMLQPNSPARSRSPNPEIRVEGQETNDIPQGQNTVKYSTSASDFKEKQQSASTGASKSSLTRDLTLNLTSSQSENALKQFKNLTSPFSKIAKGVQSISANLDPRKIAAKGSGILSPTSSQVQEPQEDYAEKLQQIWIESNCKTKLVAL</sequence>
<name>A0A336MDI5_CULSO</name>
<evidence type="ECO:0000313" key="4">
    <source>
        <dbReference type="EMBL" id="SSX27411.1"/>
    </source>
</evidence>
<dbReference type="InterPro" id="IPR034753">
    <property type="entry name" value="hSac2"/>
</dbReference>
<feature type="compositionally biased region" description="Low complexity" evidence="1">
    <location>
        <begin position="953"/>
        <end position="964"/>
    </location>
</feature>
<dbReference type="PROSITE" id="PS51791">
    <property type="entry name" value="HSAC2"/>
    <property type="match status" value="1"/>
</dbReference>
<dbReference type="PANTHER" id="PTHR45662:SF8">
    <property type="entry name" value="PHOSPHATIDYLINOSITIDE PHOSPHATASE SAC2"/>
    <property type="match status" value="1"/>
</dbReference>
<dbReference type="GO" id="GO:0046856">
    <property type="term" value="P:phosphatidylinositol dephosphorylation"/>
    <property type="evidence" value="ECO:0007669"/>
    <property type="project" value="TreeGrafter"/>
</dbReference>
<dbReference type="GO" id="GO:0045334">
    <property type="term" value="C:clathrin-coated endocytic vesicle"/>
    <property type="evidence" value="ECO:0007669"/>
    <property type="project" value="TreeGrafter"/>
</dbReference>
<dbReference type="Pfam" id="PF12456">
    <property type="entry name" value="hSac2"/>
    <property type="match status" value="1"/>
</dbReference>
<dbReference type="PANTHER" id="PTHR45662">
    <property type="entry name" value="PHOSPHATIDYLINOSITIDE PHOSPHATASE SAC1"/>
    <property type="match status" value="1"/>
</dbReference>
<dbReference type="Pfam" id="PF02383">
    <property type="entry name" value="Syja_N"/>
    <property type="match status" value="1"/>
</dbReference>
<dbReference type="PROSITE" id="PS50275">
    <property type="entry name" value="SAC"/>
    <property type="match status" value="1"/>
</dbReference>
<feature type="domain" description="SAC" evidence="2">
    <location>
        <begin position="176"/>
        <end position="490"/>
    </location>
</feature>
<dbReference type="InterPro" id="IPR022158">
    <property type="entry name" value="Inositol_phosphatase"/>
</dbReference>
<protein>
    <submittedName>
        <fullName evidence="4">CSON014509 protein</fullName>
    </submittedName>
</protein>
<dbReference type="GO" id="GO:0043812">
    <property type="term" value="F:phosphatidylinositol-4-phosphate phosphatase activity"/>
    <property type="evidence" value="ECO:0007669"/>
    <property type="project" value="TreeGrafter"/>
</dbReference>
<accession>A0A336MDI5</accession>
<feature type="region of interest" description="Disordered" evidence="1">
    <location>
        <begin position="947"/>
        <end position="1008"/>
    </location>
</feature>
<evidence type="ECO:0000259" key="3">
    <source>
        <dbReference type="PROSITE" id="PS51791"/>
    </source>
</evidence>
<organism evidence="4">
    <name type="scientific">Culicoides sonorensis</name>
    <name type="common">Biting midge</name>
    <dbReference type="NCBI Taxonomy" id="179676"/>
    <lineage>
        <taxon>Eukaryota</taxon>
        <taxon>Metazoa</taxon>
        <taxon>Ecdysozoa</taxon>
        <taxon>Arthropoda</taxon>
        <taxon>Hexapoda</taxon>
        <taxon>Insecta</taxon>
        <taxon>Pterygota</taxon>
        <taxon>Neoptera</taxon>
        <taxon>Endopterygota</taxon>
        <taxon>Diptera</taxon>
        <taxon>Nematocera</taxon>
        <taxon>Chironomoidea</taxon>
        <taxon>Ceratopogonidae</taxon>
        <taxon>Ceratopogoninae</taxon>
        <taxon>Culicoides</taxon>
        <taxon>Monoculicoides</taxon>
    </lineage>
</organism>
<dbReference type="VEuPathDB" id="VectorBase:CSON014509"/>
<dbReference type="OMA" id="ALHKESQ"/>
<dbReference type="GO" id="GO:0005769">
    <property type="term" value="C:early endosome"/>
    <property type="evidence" value="ECO:0007669"/>
    <property type="project" value="TreeGrafter"/>
</dbReference>
<feature type="region of interest" description="Disordered" evidence="1">
    <location>
        <begin position="861"/>
        <end position="886"/>
    </location>
</feature>
<evidence type="ECO:0000256" key="1">
    <source>
        <dbReference type="SAM" id="MobiDB-lite"/>
    </source>
</evidence>
<dbReference type="AlphaFoldDB" id="A0A336MDI5"/>
<dbReference type="EMBL" id="UFQT01000824">
    <property type="protein sequence ID" value="SSX27411.1"/>
    <property type="molecule type" value="Genomic_DNA"/>
</dbReference>
<dbReference type="InterPro" id="IPR002013">
    <property type="entry name" value="SAC_dom"/>
</dbReference>
<feature type="compositionally biased region" description="Basic and acidic residues" evidence="1">
    <location>
        <begin position="866"/>
        <end position="886"/>
    </location>
</feature>
<evidence type="ECO:0000259" key="2">
    <source>
        <dbReference type="PROSITE" id="PS50275"/>
    </source>
</evidence>
<proteinExistence type="predicted"/>